<evidence type="ECO:0000313" key="1">
    <source>
        <dbReference type="EMBL" id="MFC5972388.1"/>
    </source>
</evidence>
<evidence type="ECO:0008006" key="3">
    <source>
        <dbReference type="Google" id="ProtNLM"/>
    </source>
</evidence>
<organism evidence="1 2">
    <name type="scientific">Halomarina salina</name>
    <dbReference type="NCBI Taxonomy" id="1872699"/>
    <lineage>
        <taxon>Archaea</taxon>
        <taxon>Methanobacteriati</taxon>
        <taxon>Methanobacteriota</taxon>
        <taxon>Stenosarchaea group</taxon>
        <taxon>Halobacteria</taxon>
        <taxon>Halobacteriales</taxon>
        <taxon>Natronomonadaceae</taxon>
        <taxon>Halomarina</taxon>
    </lineage>
</organism>
<keyword evidence="2" id="KW-1185">Reference proteome</keyword>
<dbReference type="RefSeq" id="WP_247415635.1">
    <property type="nucleotide sequence ID" value="NZ_JALLGW010000001.1"/>
</dbReference>
<sequence>MGTRSISVSDDIQEEWEDFVEENEAYPNVSHLVRVAVRQFIETGGELSGPGQGTSSEQVVESVEVDMGSLEERMSRLEGSLSRQTEMLSVIVERADLEVADPSLEAEILELIPTIPKQEWKRYTGARVSEIGGLNERAREGFREREDISAVPLLAKRLGVDEEAIKETVNRLVRDEDRIGVEPRGGVHFVFQRLGQ</sequence>
<name>A0ABD5RPX5_9EURY</name>
<dbReference type="Proteomes" id="UP001596099">
    <property type="component" value="Unassembled WGS sequence"/>
</dbReference>
<proteinExistence type="predicted"/>
<accession>A0ABD5RPX5</accession>
<reference evidence="1 2" key="1">
    <citation type="journal article" date="2019" name="Int. J. Syst. Evol. Microbiol.">
        <title>The Global Catalogue of Microorganisms (GCM) 10K type strain sequencing project: providing services to taxonomists for standard genome sequencing and annotation.</title>
        <authorList>
            <consortium name="The Broad Institute Genomics Platform"/>
            <consortium name="The Broad Institute Genome Sequencing Center for Infectious Disease"/>
            <person name="Wu L."/>
            <person name="Ma J."/>
        </authorList>
    </citation>
    <scope>NUCLEOTIDE SEQUENCE [LARGE SCALE GENOMIC DNA]</scope>
    <source>
        <strain evidence="1 2">CGMCC 1.12543</strain>
    </source>
</reference>
<dbReference type="AlphaFoldDB" id="A0ABD5RPX5"/>
<dbReference type="EMBL" id="JBHSQH010000001">
    <property type="protein sequence ID" value="MFC5972388.1"/>
    <property type="molecule type" value="Genomic_DNA"/>
</dbReference>
<evidence type="ECO:0000313" key="2">
    <source>
        <dbReference type="Proteomes" id="UP001596099"/>
    </source>
</evidence>
<gene>
    <name evidence="1" type="ORF">ACFPYI_13690</name>
</gene>
<comment type="caution">
    <text evidence="1">The sequence shown here is derived from an EMBL/GenBank/DDBJ whole genome shotgun (WGS) entry which is preliminary data.</text>
</comment>
<protein>
    <recommendedName>
        <fullName evidence="3">CopG family transcriptional regulator</fullName>
    </recommendedName>
</protein>